<name>A0ABD3I7B5_9MARC</name>
<dbReference type="EMBL" id="JBJQOH010000002">
    <property type="protein sequence ID" value="KAL3698202.1"/>
    <property type="molecule type" value="Genomic_DNA"/>
</dbReference>
<dbReference type="Proteomes" id="UP001633002">
    <property type="component" value="Unassembled WGS sequence"/>
</dbReference>
<comment type="caution">
    <text evidence="2">The sequence shown here is derived from an EMBL/GenBank/DDBJ whole genome shotgun (WGS) entry which is preliminary data.</text>
</comment>
<feature type="region of interest" description="Disordered" evidence="1">
    <location>
        <begin position="97"/>
        <end position="131"/>
    </location>
</feature>
<reference evidence="2 3" key="1">
    <citation type="submission" date="2024-09" db="EMBL/GenBank/DDBJ databases">
        <title>Chromosome-scale assembly of Riccia sorocarpa.</title>
        <authorList>
            <person name="Paukszto L."/>
        </authorList>
    </citation>
    <scope>NUCLEOTIDE SEQUENCE [LARGE SCALE GENOMIC DNA]</scope>
    <source>
        <strain evidence="2">LP-2024</strain>
        <tissue evidence="2">Aerial parts of the thallus</tissue>
    </source>
</reference>
<proteinExistence type="predicted"/>
<accession>A0ABD3I7B5</accession>
<organism evidence="2 3">
    <name type="scientific">Riccia sorocarpa</name>
    <dbReference type="NCBI Taxonomy" id="122646"/>
    <lineage>
        <taxon>Eukaryota</taxon>
        <taxon>Viridiplantae</taxon>
        <taxon>Streptophyta</taxon>
        <taxon>Embryophyta</taxon>
        <taxon>Marchantiophyta</taxon>
        <taxon>Marchantiopsida</taxon>
        <taxon>Marchantiidae</taxon>
        <taxon>Marchantiales</taxon>
        <taxon>Ricciaceae</taxon>
        <taxon>Riccia</taxon>
    </lineage>
</organism>
<evidence type="ECO:0000256" key="1">
    <source>
        <dbReference type="SAM" id="MobiDB-lite"/>
    </source>
</evidence>
<gene>
    <name evidence="2" type="ORF">R1sor_012278</name>
</gene>
<evidence type="ECO:0000313" key="3">
    <source>
        <dbReference type="Proteomes" id="UP001633002"/>
    </source>
</evidence>
<protein>
    <submittedName>
        <fullName evidence="2">Uncharacterized protein</fullName>
    </submittedName>
</protein>
<keyword evidence="3" id="KW-1185">Reference proteome</keyword>
<sequence>MMGIRMIFWKEEKVALRDTGEELKTNFGKGGMKKLVEDYLAVHSVVAVEAACYELSVHDGEDFTPEGYVKPSHLWKSAMTLAIHAYITKSQHKAQVEEKRCREDEGEGTSAKKQIRGEKTREQTPPPKIPMVDVSLSFDKVKKPMKEKGKGPAYKLQSDIEAATDLKAVLEEWLTEETAEALAHALGVDLTEDTANALADVLGAKRDKKEDVNCCQQAPEKKKVVRVRFEDKSEEENVVNPSHYTREHWARVTREAMVKLEGLDEPIVALIDHGSEIIS</sequence>
<dbReference type="AlphaFoldDB" id="A0ABD3I7B5"/>
<evidence type="ECO:0000313" key="2">
    <source>
        <dbReference type="EMBL" id="KAL3698202.1"/>
    </source>
</evidence>